<keyword evidence="1" id="KW-0812">Transmembrane</keyword>
<gene>
    <name evidence="3" type="ORF">ABN611_04725</name>
</gene>
<sequence>MTGKKWADVDPRTRRIVVVLAVVEGVLKSVALADLARRPAAEVRGPKAVWALVLTLTNSLGAAPVIYWAYGRRRRA</sequence>
<dbReference type="EMBL" id="CP158165">
    <property type="protein sequence ID" value="XBV25724.1"/>
    <property type="molecule type" value="Genomic_DNA"/>
</dbReference>
<evidence type="ECO:0000256" key="1">
    <source>
        <dbReference type="SAM" id="Phobius"/>
    </source>
</evidence>
<organism evidence="3">
    <name type="scientific">Kribbella sp. HUAS MG21</name>
    <dbReference type="NCBI Taxonomy" id="3160966"/>
    <lineage>
        <taxon>Bacteria</taxon>
        <taxon>Bacillati</taxon>
        <taxon>Actinomycetota</taxon>
        <taxon>Actinomycetes</taxon>
        <taxon>Propionibacteriales</taxon>
        <taxon>Kribbellaceae</taxon>
        <taxon>Kribbella</taxon>
    </lineage>
</organism>
<feature type="domain" description="DUF5652" evidence="2">
    <location>
        <begin position="10"/>
        <end position="75"/>
    </location>
</feature>
<keyword evidence="1" id="KW-0472">Membrane</keyword>
<keyword evidence="1" id="KW-1133">Transmembrane helix</keyword>
<feature type="transmembrane region" description="Helical" evidence="1">
    <location>
        <begin position="48"/>
        <end position="70"/>
    </location>
</feature>
<feature type="transmembrane region" description="Helical" evidence="1">
    <location>
        <begin position="16"/>
        <end position="36"/>
    </location>
</feature>
<reference evidence="3" key="1">
    <citation type="submission" date="2024-06" db="EMBL/GenBank/DDBJ databases">
        <title>Kribbella sp. strain HUAS MG21 genome sequences.</title>
        <authorList>
            <person name="Mo P."/>
        </authorList>
    </citation>
    <scope>NUCLEOTIDE SEQUENCE</scope>
    <source>
        <strain evidence="3">HUAS MG21</strain>
    </source>
</reference>
<name>A0AAU7TGC2_9ACTN</name>
<protein>
    <submittedName>
        <fullName evidence="3">DUF5652 family protein</fullName>
    </submittedName>
</protein>
<accession>A0AAU7TGC2</accession>
<proteinExistence type="predicted"/>
<dbReference type="Pfam" id="PF18893">
    <property type="entry name" value="DUF5652"/>
    <property type="match status" value="1"/>
</dbReference>
<dbReference type="InterPro" id="IPR043712">
    <property type="entry name" value="DUF5652"/>
</dbReference>
<evidence type="ECO:0000259" key="2">
    <source>
        <dbReference type="Pfam" id="PF18893"/>
    </source>
</evidence>
<dbReference type="RefSeq" id="WP_350278532.1">
    <property type="nucleotide sequence ID" value="NZ_CP158165.1"/>
</dbReference>
<evidence type="ECO:0000313" key="3">
    <source>
        <dbReference type="EMBL" id="XBV25724.1"/>
    </source>
</evidence>
<dbReference type="AlphaFoldDB" id="A0AAU7TGC2"/>